<keyword evidence="9" id="KW-0472">Membrane</keyword>
<keyword evidence="9" id="KW-0812">Transmembrane</keyword>
<dbReference type="EMBL" id="BAAAPE010000001">
    <property type="protein sequence ID" value="GAA2063760.1"/>
    <property type="molecule type" value="Genomic_DNA"/>
</dbReference>
<dbReference type="InterPro" id="IPR011712">
    <property type="entry name" value="Sig_transdc_His_kin_sub3_dim/P"/>
</dbReference>
<dbReference type="PANTHER" id="PTHR24421:SF10">
    <property type="entry name" value="NITRATE_NITRITE SENSOR PROTEIN NARQ"/>
    <property type="match status" value="1"/>
</dbReference>
<keyword evidence="5" id="KW-0547">Nucleotide-binding</keyword>
<gene>
    <name evidence="12" type="ORF">GCM10009801_07890</name>
</gene>
<accession>A0ABN2VJH9</accession>
<dbReference type="GO" id="GO:0016301">
    <property type="term" value="F:kinase activity"/>
    <property type="evidence" value="ECO:0007669"/>
    <property type="project" value="UniProtKB-KW"/>
</dbReference>
<dbReference type="Gene3D" id="3.30.565.10">
    <property type="entry name" value="Histidine kinase-like ATPase, C-terminal domain"/>
    <property type="match status" value="1"/>
</dbReference>
<keyword evidence="4" id="KW-0808">Transferase</keyword>
<dbReference type="InterPro" id="IPR003594">
    <property type="entry name" value="HATPase_dom"/>
</dbReference>
<organism evidence="12 13">
    <name type="scientific">Streptomyces albiaxialis</name>
    <dbReference type="NCBI Taxonomy" id="329523"/>
    <lineage>
        <taxon>Bacteria</taxon>
        <taxon>Bacillati</taxon>
        <taxon>Actinomycetota</taxon>
        <taxon>Actinomycetes</taxon>
        <taxon>Kitasatosporales</taxon>
        <taxon>Streptomycetaceae</taxon>
        <taxon>Streptomyces</taxon>
    </lineage>
</organism>
<feature type="domain" description="Histidine kinase/HSP90-like ATPase" evidence="10">
    <location>
        <begin position="283"/>
        <end position="373"/>
    </location>
</feature>
<evidence type="ECO:0000256" key="8">
    <source>
        <dbReference type="ARBA" id="ARBA00023012"/>
    </source>
</evidence>
<dbReference type="SUPFAM" id="SSF55874">
    <property type="entry name" value="ATPase domain of HSP90 chaperone/DNA topoisomerase II/histidine kinase"/>
    <property type="match status" value="1"/>
</dbReference>
<keyword evidence="8" id="KW-0902">Two-component regulatory system</keyword>
<comment type="caution">
    <text evidence="12">The sequence shown here is derived from an EMBL/GenBank/DDBJ whole genome shotgun (WGS) entry which is preliminary data.</text>
</comment>
<evidence type="ECO:0000256" key="9">
    <source>
        <dbReference type="SAM" id="Phobius"/>
    </source>
</evidence>
<dbReference type="Proteomes" id="UP001500016">
    <property type="component" value="Unassembled WGS sequence"/>
</dbReference>
<feature type="domain" description="Signal transduction histidine kinase subgroup 3 dimerisation and phosphoacceptor" evidence="11">
    <location>
        <begin position="182"/>
        <end position="244"/>
    </location>
</feature>
<evidence type="ECO:0000256" key="1">
    <source>
        <dbReference type="ARBA" id="ARBA00000085"/>
    </source>
</evidence>
<sequence length="374" mass="38367">MTGPPPVTPVARDRGRLVLAGLAAAVVLLPSLAGLPFALVVAVPSAGAAFAALLPGTVRAAPLVAGAALLSLGADVAFHGPKAQLVLWALVEFPALLVLTGRAVRRAPERQAAGAGALAVCALVALPVRFLFAHPGAEGQAVALTCALALFPASCAVGVGLYFRTLDNRRARAVSDALRAQRLEVAADLHDFVAHELTGIVLEAQAARFGGGEEDDREALSRIEAAGTRALDSMDHTVRSLRTESAPVRVRGLADLPETVGHVPGARLDLADDVSGTLSRAAEDALHRVVTEALTNVRRHAPGARAVRVRVARCADGVEAAVTDDGGAPVGRKRARDGGGTGLAGLAARVEALGGTLEWGPHGDGWRVRATLPR</sequence>
<dbReference type="RefSeq" id="WP_344523931.1">
    <property type="nucleotide sequence ID" value="NZ_BAAAPE010000001.1"/>
</dbReference>
<reference evidence="12 13" key="1">
    <citation type="journal article" date="2019" name="Int. J. Syst. Evol. Microbiol.">
        <title>The Global Catalogue of Microorganisms (GCM) 10K type strain sequencing project: providing services to taxonomists for standard genome sequencing and annotation.</title>
        <authorList>
            <consortium name="The Broad Institute Genomics Platform"/>
            <consortium name="The Broad Institute Genome Sequencing Center for Infectious Disease"/>
            <person name="Wu L."/>
            <person name="Ma J."/>
        </authorList>
    </citation>
    <scope>NUCLEOTIDE SEQUENCE [LARGE SCALE GENOMIC DNA]</scope>
    <source>
        <strain evidence="12 13">JCM 15478</strain>
    </source>
</reference>
<evidence type="ECO:0000259" key="10">
    <source>
        <dbReference type="Pfam" id="PF02518"/>
    </source>
</evidence>
<dbReference type="Pfam" id="PF02518">
    <property type="entry name" value="HATPase_c"/>
    <property type="match status" value="1"/>
</dbReference>
<proteinExistence type="predicted"/>
<evidence type="ECO:0000313" key="13">
    <source>
        <dbReference type="Proteomes" id="UP001500016"/>
    </source>
</evidence>
<keyword evidence="13" id="KW-1185">Reference proteome</keyword>
<keyword evidence="7" id="KW-0067">ATP-binding</keyword>
<feature type="transmembrane region" description="Helical" evidence="9">
    <location>
        <begin position="85"/>
        <end position="104"/>
    </location>
</feature>
<evidence type="ECO:0000256" key="5">
    <source>
        <dbReference type="ARBA" id="ARBA00022741"/>
    </source>
</evidence>
<evidence type="ECO:0000256" key="2">
    <source>
        <dbReference type="ARBA" id="ARBA00012438"/>
    </source>
</evidence>
<keyword evidence="6 12" id="KW-0418">Kinase</keyword>
<feature type="transmembrane region" description="Helical" evidence="9">
    <location>
        <begin position="141"/>
        <end position="163"/>
    </location>
</feature>
<evidence type="ECO:0000256" key="3">
    <source>
        <dbReference type="ARBA" id="ARBA00022553"/>
    </source>
</evidence>
<name>A0ABN2VJH9_9ACTN</name>
<protein>
    <recommendedName>
        <fullName evidence="2">histidine kinase</fullName>
        <ecNumber evidence="2">2.7.13.3</ecNumber>
    </recommendedName>
</protein>
<dbReference type="InterPro" id="IPR036890">
    <property type="entry name" value="HATPase_C_sf"/>
</dbReference>
<keyword evidence="3" id="KW-0597">Phosphoprotein</keyword>
<keyword evidence="9" id="KW-1133">Transmembrane helix</keyword>
<dbReference type="PANTHER" id="PTHR24421">
    <property type="entry name" value="NITRATE/NITRITE SENSOR PROTEIN NARX-RELATED"/>
    <property type="match status" value="1"/>
</dbReference>
<dbReference type="EC" id="2.7.13.3" evidence="2"/>
<evidence type="ECO:0000256" key="4">
    <source>
        <dbReference type="ARBA" id="ARBA00022679"/>
    </source>
</evidence>
<feature type="transmembrane region" description="Helical" evidence="9">
    <location>
        <begin position="116"/>
        <end position="135"/>
    </location>
</feature>
<evidence type="ECO:0000313" key="12">
    <source>
        <dbReference type="EMBL" id="GAA2063760.1"/>
    </source>
</evidence>
<comment type="catalytic activity">
    <reaction evidence="1">
        <text>ATP + protein L-histidine = ADP + protein N-phospho-L-histidine.</text>
        <dbReference type="EC" id="2.7.13.3"/>
    </reaction>
</comment>
<evidence type="ECO:0000259" key="11">
    <source>
        <dbReference type="Pfam" id="PF07730"/>
    </source>
</evidence>
<dbReference type="Pfam" id="PF07730">
    <property type="entry name" value="HisKA_3"/>
    <property type="match status" value="1"/>
</dbReference>
<evidence type="ECO:0000256" key="6">
    <source>
        <dbReference type="ARBA" id="ARBA00022777"/>
    </source>
</evidence>
<dbReference type="Gene3D" id="1.20.5.1930">
    <property type="match status" value="1"/>
</dbReference>
<dbReference type="InterPro" id="IPR050482">
    <property type="entry name" value="Sensor_HK_TwoCompSys"/>
</dbReference>
<feature type="transmembrane region" description="Helical" evidence="9">
    <location>
        <begin position="20"/>
        <end position="53"/>
    </location>
</feature>
<evidence type="ECO:0000256" key="7">
    <source>
        <dbReference type="ARBA" id="ARBA00022840"/>
    </source>
</evidence>
<feature type="transmembrane region" description="Helical" evidence="9">
    <location>
        <begin position="60"/>
        <end position="79"/>
    </location>
</feature>